<dbReference type="GO" id="GO:0005524">
    <property type="term" value="F:ATP binding"/>
    <property type="evidence" value="ECO:0007669"/>
    <property type="project" value="UniProtKB-KW"/>
</dbReference>
<dbReference type="EMBL" id="JADFTS010000002">
    <property type="protein sequence ID" value="KAF9620986.1"/>
    <property type="molecule type" value="Genomic_DNA"/>
</dbReference>
<reference evidence="7 8" key="1">
    <citation type="submission" date="2020-10" db="EMBL/GenBank/DDBJ databases">
        <title>The Coptis chinensis genome and diversification of protoberbering-type alkaloids.</title>
        <authorList>
            <person name="Wang B."/>
            <person name="Shu S."/>
            <person name="Song C."/>
            <person name="Liu Y."/>
        </authorList>
    </citation>
    <scope>NUCLEOTIDE SEQUENCE [LARGE SCALE GENOMIC DNA]</scope>
    <source>
        <strain evidence="7">HL-2020</strain>
        <tissue evidence="7">Leaf</tissue>
    </source>
</reference>
<evidence type="ECO:0000256" key="5">
    <source>
        <dbReference type="ARBA" id="ARBA00022840"/>
    </source>
</evidence>
<keyword evidence="1" id="KW-0723">Serine/threonine-protein kinase</keyword>
<feature type="domain" description="Protein kinase" evidence="6">
    <location>
        <begin position="1"/>
        <end position="285"/>
    </location>
</feature>
<accession>A0A835IN37</accession>
<sequence>MGVESKLNVNDHVDQNFSIQNDEMGSFQESGLHVRSLSFWLNDEIQSLDMDQVWNHIGLNPECWARVRKGVGPDRSVGPSPEKCWVGVRESVGPESRKVLGRIRSVGLNPECWAGVRKGVLLNADCRICVWNAADGSLVHSLTGHNESELQPTKTVTNDPEIKARPSLGTKIKKKGGGKKKKGKSLQGTVGSPFYIAPEVLAGGYNQAADVWSAGVILYILLSGMPPFWGKTKLRIFDSIKAANLQFPSDHISASAKDLITGMLCTDPTQRLTASKVLARIEDRISGWTFLPKENSETVQIMHYVHEDTRECLAYYGDKARLGFDESLMATVVLYLSNVSHGGETLFRKPEVLTFCLLKCFSIMTMHFRRLIPKSSSVFETLLKDHFNG</sequence>
<dbReference type="PROSITE" id="PS50011">
    <property type="entry name" value="PROTEIN_KINASE_DOM"/>
    <property type="match status" value="1"/>
</dbReference>
<dbReference type="InterPro" id="IPR000719">
    <property type="entry name" value="Prot_kinase_dom"/>
</dbReference>
<keyword evidence="3" id="KW-0547">Nucleotide-binding</keyword>
<comment type="caution">
    <text evidence="7">The sequence shown here is derived from an EMBL/GenBank/DDBJ whole genome shotgun (WGS) entry which is preliminary data.</text>
</comment>
<dbReference type="Pfam" id="PF00069">
    <property type="entry name" value="Pkinase"/>
    <property type="match status" value="1"/>
</dbReference>
<dbReference type="InterPro" id="IPR011009">
    <property type="entry name" value="Kinase-like_dom_sf"/>
</dbReference>
<evidence type="ECO:0000313" key="8">
    <source>
        <dbReference type="Proteomes" id="UP000631114"/>
    </source>
</evidence>
<keyword evidence="8" id="KW-1185">Reference proteome</keyword>
<dbReference type="GO" id="GO:0004674">
    <property type="term" value="F:protein serine/threonine kinase activity"/>
    <property type="evidence" value="ECO:0007669"/>
    <property type="project" value="UniProtKB-KW"/>
</dbReference>
<evidence type="ECO:0000256" key="1">
    <source>
        <dbReference type="ARBA" id="ARBA00022527"/>
    </source>
</evidence>
<protein>
    <recommendedName>
        <fullName evidence="6">Protein kinase domain-containing protein</fullName>
    </recommendedName>
</protein>
<keyword evidence="5" id="KW-0067">ATP-binding</keyword>
<dbReference type="InterPro" id="IPR050205">
    <property type="entry name" value="CDPK_Ser/Thr_kinases"/>
</dbReference>
<evidence type="ECO:0000313" key="7">
    <source>
        <dbReference type="EMBL" id="KAF9620986.1"/>
    </source>
</evidence>
<dbReference type="PANTHER" id="PTHR24349">
    <property type="entry name" value="SERINE/THREONINE-PROTEIN KINASE"/>
    <property type="match status" value="1"/>
</dbReference>
<keyword evidence="2" id="KW-0808">Transferase</keyword>
<dbReference type="AlphaFoldDB" id="A0A835IN37"/>
<gene>
    <name evidence="7" type="ORF">IFM89_015808</name>
</gene>
<evidence type="ECO:0000256" key="2">
    <source>
        <dbReference type="ARBA" id="ARBA00022679"/>
    </source>
</evidence>
<evidence type="ECO:0000259" key="6">
    <source>
        <dbReference type="PROSITE" id="PS50011"/>
    </source>
</evidence>
<organism evidence="7 8">
    <name type="scientific">Coptis chinensis</name>
    <dbReference type="NCBI Taxonomy" id="261450"/>
    <lineage>
        <taxon>Eukaryota</taxon>
        <taxon>Viridiplantae</taxon>
        <taxon>Streptophyta</taxon>
        <taxon>Embryophyta</taxon>
        <taxon>Tracheophyta</taxon>
        <taxon>Spermatophyta</taxon>
        <taxon>Magnoliopsida</taxon>
        <taxon>Ranunculales</taxon>
        <taxon>Ranunculaceae</taxon>
        <taxon>Coptidoideae</taxon>
        <taxon>Coptis</taxon>
    </lineage>
</organism>
<name>A0A835IN37_9MAGN</name>
<evidence type="ECO:0000256" key="4">
    <source>
        <dbReference type="ARBA" id="ARBA00022777"/>
    </source>
</evidence>
<proteinExistence type="predicted"/>
<dbReference type="OrthoDB" id="9948461at2759"/>
<dbReference type="Gene3D" id="1.10.510.10">
    <property type="entry name" value="Transferase(Phosphotransferase) domain 1"/>
    <property type="match status" value="1"/>
</dbReference>
<dbReference type="Proteomes" id="UP000631114">
    <property type="component" value="Unassembled WGS sequence"/>
</dbReference>
<dbReference type="SMART" id="SM00220">
    <property type="entry name" value="S_TKc"/>
    <property type="match status" value="1"/>
</dbReference>
<keyword evidence="4" id="KW-0418">Kinase</keyword>
<evidence type="ECO:0000256" key="3">
    <source>
        <dbReference type="ARBA" id="ARBA00022741"/>
    </source>
</evidence>
<dbReference type="SUPFAM" id="SSF56112">
    <property type="entry name" value="Protein kinase-like (PK-like)"/>
    <property type="match status" value="1"/>
</dbReference>